<proteinExistence type="inferred from homology"/>
<evidence type="ECO:0000256" key="3">
    <source>
        <dbReference type="ARBA" id="ARBA00022763"/>
    </source>
</evidence>
<feature type="domain" description="DNA mismatch repair proteins mutS family" evidence="6">
    <location>
        <begin position="910"/>
        <end position="926"/>
    </location>
</feature>
<evidence type="ECO:0000256" key="4">
    <source>
        <dbReference type="ARBA" id="ARBA00022840"/>
    </source>
</evidence>
<keyword evidence="5" id="KW-0238">DNA-binding</keyword>
<dbReference type="InterPro" id="IPR045076">
    <property type="entry name" value="MutS"/>
</dbReference>
<dbReference type="GO" id="GO:0006298">
    <property type="term" value="P:mismatch repair"/>
    <property type="evidence" value="ECO:0007669"/>
    <property type="project" value="InterPro"/>
</dbReference>
<evidence type="ECO:0000256" key="2">
    <source>
        <dbReference type="ARBA" id="ARBA00022741"/>
    </source>
</evidence>
<dbReference type="SMART" id="SM00534">
    <property type="entry name" value="MUTSac"/>
    <property type="match status" value="1"/>
</dbReference>
<accession>A0A1W0E5V9</accession>
<dbReference type="InterPro" id="IPR007696">
    <property type="entry name" value="DNA_mismatch_repair_MutS_core"/>
</dbReference>
<organism evidence="7 8">
    <name type="scientific">Ecytonucleospora hepatopenaei</name>
    <dbReference type="NCBI Taxonomy" id="646526"/>
    <lineage>
        <taxon>Eukaryota</taxon>
        <taxon>Fungi</taxon>
        <taxon>Fungi incertae sedis</taxon>
        <taxon>Microsporidia</taxon>
        <taxon>Enterocytozoonidae</taxon>
        <taxon>Ecytonucleospora</taxon>
    </lineage>
</organism>
<reference evidence="7 8" key="1">
    <citation type="journal article" date="2017" name="Environ. Microbiol.">
        <title>Decay of the glycolytic pathway and adaptation to intranuclear parasitism within Enterocytozoonidae microsporidia.</title>
        <authorList>
            <person name="Wiredu Boakye D."/>
            <person name="Jaroenlak P."/>
            <person name="Prachumwat A."/>
            <person name="Williams T.A."/>
            <person name="Bateman K.S."/>
            <person name="Itsathitphaisarn O."/>
            <person name="Sritunyalucksana K."/>
            <person name="Paszkiewicz K.H."/>
            <person name="Moore K.A."/>
            <person name="Stentiford G.D."/>
            <person name="Williams B.A."/>
        </authorList>
    </citation>
    <scope>NUCLEOTIDE SEQUENCE [LARGE SCALE GENOMIC DNA]</scope>
    <source>
        <strain evidence="7 8">TH1</strain>
    </source>
</reference>
<dbReference type="InterPro" id="IPR000432">
    <property type="entry name" value="DNA_mismatch_repair_MutS_C"/>
</dbReference>
<keyword evidence="8" id="KW-1185">Reference proteome</keyword>
<dbReference type="VEuPathDB" id="MicrosporidiaDB:EHP00_74"/>
<evidence type="ECO:0000259" key="6">
    <source>
        <dbReference type="PROSITE" id="PS00486"/>
    </source>
</evidence>
<dbReference type="Pfam" id="PF05192">
    <property type="entry name" value="MutS_III"/>
    <property type="match status" value="1"/>
</dbReference>
<dbReference type="OrthoDB" id="10252754at2759"/>
<dbReference type="SUPFAM" id="SSF52540">
    <property type="entry name" value="P-loop containing nucleoside triphosphate hydrolases"/>
    <property type="match status" value="1"/>
</dbReference>
<dbReference type="SUPFAM" id="SSF48334">
    <property type="entry name" value="DNA repair protein MutS, domain III"/>
    <property type="match status" value="1"/>
</dbReference>
<dbReference type="InterPro" id="IPR036187">
    <property type="entry name" value="DNA_mismatch_repair_MutS_sf"/>
</dbReference>
<dbReference type="GO" id="GO:0030983">
    <property type="term" value="F:mismatched DNA binding"/>
    <property type="evidence" value="ECO:0007669"/>
    <property type="project" value="InterPro"/>
</dbReference>
<dbReference type="Gene3D" id="3.40.1170.10">
    <property type="entry name" value="DNA repair protein MutS, domain I"/>
    <property type="match status" value="1"/>
</dbReference>
<evidence type="ECO:0000256" key="5">
    <source>
        <dbReference type="ARBA" id="ARBA00023125"/>
    </source>
</evidence>
<evidence type="ECO:0000313" key="8">
    <source>
        <dbReference type="Proteomes" id="UP000192758"/>
    </source>
</evidence>
<dbReference type="InterPro" id="IPR027417">
    <property type="entry name" value="P-loop_NTPase"/>
</dbReference>
<evidence type="ECO:0000313" key="7">
    <source>
        <dbReference type="EMBL" id="OQS54569.1"/>
    </source>
</evidence>
<dbReference type="PANTHER" id="PTHR11361:SF148">
    <property type="entry name" value="DNA MISMATCH REPAIR PROTEIN MSH6"/>
    <property type="match status" value="1"/>
</dbReference>
<keyword evidence="2" id="KW-0547">Nucleotide-binding</keyword>
<protein>
    <submittedName>
        <fullName evidence="7">Msh6</fullName>
    </submittedName>
</protein>
<dbReference type="PANTHER" id="PTHR11361">
    <property type="entry name" value="DNA MISMATCH REPAIR PROTEIN MUTS FAMILY MEMBER"/>
    <property type="match status" value="1"/>
</dbReference>
<evidence type="ECO:0000256" key="1">
    <source>
        <dbReference type="ARBA" id="ARBA00006271"/>
    </source>
</evidence>
<dbReference type="Pfam" id="PF01624">
    <property type="entry name" value="MutS_I"/>
    <property type="match status" value="1"/>
</dbReference>
<dbReference type="SUPFAM" id="SSF55271">
    <property type="entry name" value="DNA repair protein MutS, domain I"/>
    <property type="match status" value="1"/>
</dbReference>
<dbReference type="Gene3D" id="3.40.50.300">
    <property type="entry name" value="P-loop containing nucleotide triphosphate hydrolases"/>
    <property type="match status" value="1"/>
</dbReference>
<dbReference type="InterPro" id="IPR016151">
    <property type="entry name" value="DNA_mismatch_repair_MutS_N"/>
</dbReference>
<dbReference type="Pfam" id="PF00488">
    <property type="entry name" value="MutS_V"/>
    <property type="match status" value="1"/>
</dbReference>
<dbReference type="STRING" id="646526.A0A1W0E5V9"/>
<dbReference type="GO" id="GO:0005524">
    <property type="term" value="F:ATP binding"/>
    <property type="evidence" value="ECO:0007669"/>
    <property type="project" value="UniProtKB-KW"/>
</dbReference>
<dbReference type="AlphaFoldDB" id="A0A1W0E5V9"/>
<comment type="caution">
    <text evidence="7">The sequence shown here is derived from an EMBL/GenBank/DDBJ whole genome shotgun (WGS) entry which is preliminary data.</text>
</comment>
<dbReference type="EMBL" id="MNPJ01000019">
    <property type="protein sequence ID" value="OQS54569.1"/>
    <property type="molecule type" value="Genomic_DNA"/>
</dbReference>
<dbReference type="InterPro" id="IPR007695">
    <property type="entry name" value="DNA_mismatch_repair_MutS-lik_N"/>
</dbReference>
<dbReference type="Gene3D" id="1.10.1420.10">
    <property type="match status" value="2"/>
</dbReference>
<sequence>MVKKKLSLSKMLKSIAERKNTKTIDSFLNPTLNTLKTSSNENVGNQDFTNCLTQKEIENTDDFSISFEKNKVKCDLNKAKTDPMSNTLGFNDNETTKDNFTITDEELFDNFDTQKTDKNMTVEEKLTKNNTGEILSSPKKFEYLINGYENEVVSETRFSFLKDIKDKNGKKPGEAGYNSGTLFISTDQYSKLKPFERQYWEIKSDLFDTVVFIKMGKFYELYENDALLARKLFDLRVKDRANGMKLAGVPDVQYDVWAAKFLAAGYKVARVDERESLLAKKMRERDTQVKEKIIERKTTEIVTPSTIYNHEYIKSPLPFYLGVVLSDVCCMNFVEECDSNYHYSVLLYDSSVNFMYTSSVCDNFCLDSIKTLFTQYDVREVITNCAEINKKTFRGLAINPVETVSLELKEEAGMLYKIKESKESAKQMKSCVNVLEFENTSQAKCFLQLYRYFKGLLRENVFKESSVNKLNKSFECMQLDAATIVNMDILVNNFDNTVKHSLFDTVNCCTTPFGVRKLYQWILHPLCKLEKIKERREKVNMLKVYDRAMLINILKEMGDIERAHCKLKQHKVSLKDLKSFINASKQTIKLLENILEKADTLKDDFYSPKYFHGALKNIISDFEKNFNLLDDHVEPVNSTDELFIVLNEKIEIEKQLCQNIKRLSEFYGDVALNYKNVSNDIFQIECSKEDFEEKISEKIKTSGEFEIEIFSKTKFVVRFYTKETKKLVLLYKEAEEKIFQAKNYVLTRAVKFFAPNFIFYKELVDYIATLDCYLSFSLFNGKHSSSFSEPHFIDNFKNKNLQKKCLFSAVDVTNPIYQDYVTNDFNPMFEISLLTGPNMGGKSTFLRSICLNIILAQMGLNVAAKEMHMPIYDQIFTRIGASDSLAKNESTFMMEMNECSKILKNATNNSFVILDELGRGTSTRDGEAIARAVLIYLNKIGCFTLFSTHYHRLMHEIDANKEESLESNRYFMSYSIEKEDVIFKYKLKEGISDESHGIYVARLAGVPEEILEDAKKIKEEIVRKNLSF</sequence>
<comment type="similarity">
    <text evidence="1">Belongs to the DNA mismatch repair MutS family.</text>
</comment>
<keyword evidence="4" id="KW-0067">ATP-binding</keyword>
<dbReference type="PIRSF" id="PIRSF037677">
    <property type="entry name" value="DNA_mis_repair_Msh6"/>
    <property type="match status" value="1"/>
</dbReference>
<name>A0A1W0E5V9_9MICR</name>
<gene>
    <name evidence="7" type="primary">msh6</name>
    <name evidence="7" type="ORF">EHP00_74</name>
</gene>
<dbReference type="GO" id="GO:0032301">
    <property type="term" value="C:MutSalpha complex"/>
    <property type="evidence" value="ECO:0007669"/>
    <property type="project" value="TreeGrafter"/>
</dbReference>
<dbReference type="Proteomes" id="UP000192758">
    <property type="component" value="Unassembled WGS sequence"/>
</dbReference>
<dbReference type="InterPro" id="IPR017261">
    <property type="entry name" value="DNA_mismatch_repair_MutS/MSH"/>
</dbReference>
<dbReference type="PROSITE" id="PS00486">
    <property type="entry name" value="DNA_MISMATCH_REPAIR_2"/>
    <property type="match status" value="1"/>
</dbReference>
<dbReference type="SMART" id="SM00533">
    <property type="entry name" value="MUTSd"/>
    <property type="match status" value="1"/>
</dbReference>
<keyword evidence="3" id="KW-0227">DNA damage</keyword>
<dbReference type="GO" id="GO:0140664">
    <property type="term" value="F:ATP-dependent DNA damage sensor activity"/>
    <property type="evidence" value="ECO:0007669"/>
    <property type="project" value="InterPro"/>
</dbReference>